<evidence type="ECO:0000313" key="1">
    <source>
        <dbReference type="EMBL" id="MBF9140820.1"/>
    </source>
</evidence>
<reference evidence="1 2" key="1">
    <citation type="submission" date="2020-11" db="EMBL/GenBank/DDBJ databases">
        <authorList>
            <person name="Kim M.K."/>
        </authorList>
    </citation>
    <scope>NUCLEOTIDE SEQUENCE [LARGE SCALE GENOMIC DNA]</scope>
    <source>
        <strain evidence="1 2">BT439</strain>
    </source>
</reference>
<dbReference type="Proteomes" id="UP000645610">
    <property type="component" value="Unassembled WGS sequence"/>
</dbReference>
<dbReference type="RefSeq" id="WP_196285156.1">
    <property type="nucleotide sequence ID" value="NZ_JADQDP010000001.1"/>
</dbReference>
<sequence length="139" mass="15744">MSQDTNLNMIDMVGTAPRNWVVLAIRHEKGPNGAPFYRANCRGYTMLFAQAGLYTEAEAKEAASGMDDIIPYHFAAPELRAYLERWCYIRLSEFDQFHKLRLAEYKLAKLLRHASHGTPNCVNLQTVKAVLAETEVPRG</sequence>
<accession>A0A931FJR0</accession>
<evidence type="ECO:0000313" key="2">
    <source>
        <dbReference type="Proteomes" id="UP000645610"/>
    </source>
</evidence>
<dbReference type="AlphaFoldDB" id="A0A931FJR0"/>
<name>A0A931FJR0_9BACT</name>
<proteinExistence type="predicted"/>
<keyword evidence="2" id="KW-1185">Reference proteome</keyword>
<dbReference type="EMBL" id="JADQDP010000001">
    <property type="protein sequence ID" value="MBF9140820.1"/>
    <property type="molecule type" value="Genomic_DNA"/>
</dbReference>
<comment type="caution">
    <text evidence="1">The sequence shown here is derived from an EMBL/GenBank/DDBJ whole genome shotgun (WGS) entry which is preliminary data.</text>
</comment>
<organism evidence="1 2">
    <name type="scientific">Hymenobacter properus</name>
    <dbReference type="NCBI Taxonomy" id="2791026"/>
    <lineage>
        <taxon>Bacteria</taxon>
        <taxon>Pseudomonadati</taxon>
        <taxon>Bacteroidota</taxon>
        <taxon>Cytophagia</taxon>
        <taxon>Cytophagales</taxon>
        <taxon>Hymenobacteraceae</taxon>
        <taxon>Hymenobacter</taxon>
    </lineage>
</organism>
<protein>
    <submittedName>
        <fullName evidence="1">Uncharacterized protein</fullName>
    </submittedName>
</protein>
<gene>
    <name evidence="1" type="ORF">I2I01_04195</name>
</gene>